<evidence type="ECO:0000313" key="1">
    <source>
        <dbReference type="EMBL" id="MDQ1033558.1"/>
    </source>
</evidence>
<gene>
    <name evidence="1" type="ORF">QF035_011227</name>
</gene>
<comment type="caution">
    <text evidence="1">The sequence shown here is derived from an EMBL/GenBank/DDBJ whole genome shotgun (WGS) entry which is preliminary data.</text>
</comment>
<sequence length="113" mass="11978">MIDRPSARADVPEVLDGTTVFCPDLIIGRHPVHGVLADGHVDGVTVLLLEQAGFVYDEDLEVHRVPAGTSSDAEQHCVQRAMTSLSGRLSVAYLSDDLAAEAAGFARQQSPPA</sequence>
<dbReference type="EMBL" id="JAUSZI010000003">
    <property type="protein sequence ID" value="MDQ1033558.1"/>
    <property type="molecule type" value="Genomic_DNA"/>
</dbReference>
<dbReference type="Proteomes" id="UP001230328">
    <property type="component" value="Unassembled WGS sequence"/>
</dbReference>
<name>A0ABU0TCK8_9ACTN</name>
<accession>A0ABU0TCK8</accession>
<reference evidence="1 2" key="1">
    <citation type="submission" date="2023-07" db="EMBL/GenBank/DDBJ databases">
        <title>Comparative genomics of wheat-associated soil bacteria to identify genetic determinants of phenazine resistance.</title>
        <authorList>
            <person name="Mouncey N."/>
        </authorList>
    </citation>
    <scope>NUCLEOTIDE SEQUENCE [LARGE SCALE GENOMIC DNA]</scope>
    <source>
        <strain evidence="1 2">V2I4</strain>
    </source>
</reference>
<organism evidence="1 2">
    <name type="scientific">Streptomyces umbrinus</name>
    <dbReference type="NCBI Taxonomy" id="67370"/>
    <lineage>
        <taxon>Bacteria</taxon>
        <taxon>Bacillati</taxon>
        <taxon>Actinomycetota</taxon>
        <taxon>Actinomycetes</taxon>
        <taxon>Kitasatosporales</taxon>
        <taxon>Streptomycetaceae</taxon>
        <taxon>Streptomyces</taxon>
        <taxon>Streptomyces phaeochromogenes group</taxon>
    </lineage>
</organism>
<protein>
    <submittedName>
        <fullName evidence="1">Uncharacterized protein</fullName>
    </submittedName>
</protein>
<keyword evidence="2" id="KW-1185">Reference proteome</keyword>
<proteinExistence type="predicted"/>
<evidence type="ECO:0000313" key="2">
    <source>
        <dbReference type="Proteomes" id="UP001230328"/>
    </source>
</evidence>
<dbReference type="RefSeq" id="WP_307532303.1">
    <property type="nucleotide sequence ID" value="NZ_JAUSZI010000003.1"/>
</dbReference>